<evidence type="ECO:0000313" key="1">
    <source>
        <dbReference type="EMBL" id="KAI4372348.1"/>
    </source>
</evidence>
<accession>A0ACB9R4F5</accession>
<name>A0ACB9R4F5_9MYRT</name>
<gene>
    <name evidence="1" type="ORF">MLD38_010590</name>
</gene>
<protein>
    <submittedName>
        <fullName evidence="1">Uncharacterized protein</fullName>
    </submittedName>
</protein>
<sequence>MEIQEEGVPGNLRKRLAVAVRSIQWSYAIFWSLSPTQHGVLEWRDGYYNGDIKTRKTVQAGELKPDKIGLKRSEQLRELYESLLEGEPDTLTKRPSDALSPEDLTDEEWYYFVCMSFVFNAGEGLPGRTLANNQTIWLCSAQHADSKVFSRSLLAKSASIQTVLSFPYLGGVIELGVTDLVPEDPGLLQHIKLSLLDFSKPTCYEESSQNNGDDCEDSICLKADMNMVDTLVLNNLQSPSGKFESDHERRSCLDEKDSDMDSPDDCSNGCDHNHQTEDSFTVDHPNGEGASQVQSWHFANDDFSNGIQASIHSSDCISEAIANHNMAGLSPKHDNLNHIYLKQFEECNHSKLSCLDHRGDDFSHYKRTISSILKNSSGAPDSLCMCYCSRKSCFISWRVLEVHRPPAQQQMLKKALFKVPMLHNASLMALQQEKQSSRNMVDSNCSQGHDLPAKKVEHDKFLVLGSMIPSSIEKMDKASIIDDTIHYLKELEARVEELESSMEATEVEVRRNRRKFPDMVEKTSNNSGKKRWTNKRKASDIDETNPGLGKIIVSNGLGSEIKIDEKDSEVLIEIKCIYRDYMLVDILEAINNLQLDAYSVQSSTLDGILSLTLRSKFRGVAGCSVGMIKQALWKVTGRS</sequence>
<reference evidence="2" key="1">
    <citation type="journal article" date="2023" name="Front. Plant Sci.">
        <title>Chromosomal-level genome assembly of Melastoma candidum provides insights into trichome evolution.</title>
        <authorList>
            <person name="Zhong Y."/>
            <person name="Wu W."/>
            <person name="Sun C."/>
            <person name="Zou P."/>
            <person name="Liu Y."/>
            <person name="Dai S."/>
            <person name="Zhou R."/>
        </authorList>
    </citation>
    <scope>NUCLEOTIDE SEQUENCE [LARGE SCALE GENOMIC DNA]</scope>
</reference>
<organism evidence="1 2">
    <name type="scientific">Melastoma candidum</name>
    <dbReference type="NCBI Taxonomy" id="119954"/>
    <lineage>
        <taxon>Eukaryota</taxon>
        <taxon>Viridiplantae</taxon>
        <taxon>Streptophyta</taxon>
        <taxon>Embryophyta</taxon>
        <taxon>Tracheophyta</taxon>
        <taxon>Spermatophyta</taxon>
        <taxon>Magnoliopsida</taxon>
        <taxon>eudicotyledons</taxon>
        <taxon>Gunneridae</taxon>
        <taxon>Pentapetalae</taxon>
        <taxon>rosids</taxon>
        <taxon>malvids</taxon>
        <taxon>Myrtales</taxon>
        <taxon>Melastomataceae</taxon>
        <taxon>Melastomatoideae</taxon>
        <taxon>Melastomateae</taxon>
        <taxon>Melastoma</taxon>
    </lineage>
</organism>
<dbReference type="EMBL" id="CM042883">
    <property type="protein sequence ID" value="KAI4372348.1"/>
    <property type="molecule type" value="Genomic_DNA"/>
</dbReference>
<comment type="caution">
    <text evidence="1">The sequence shown here is derived from an EMBL/GenBank/DDBJ whole genome shotgun (WGS) entry which is preliminary data.</text>
</comment>
<evidence type="ECO:0000313" key="2">
    <source>
        <dbReference type="Proteomes" id="UP001057402"/>
    </source>
</evidence>
<dbReference type="Proteomes" id="UP001057402">
    <property type="component" value="Chromosome 4"/>
</dbReference>
<proteinExistence type="predicted"/>
<keyword evidence="2" id="KW-1185">Reference proteome</keyword>